<organism evidence="2 3">
    <name type="scientific">Peribacillus simplex NBRC 15720 = DSM 1321</name>
    <dbReference type="NCBI Taxonomy" id="1349754"/>
    <lineage>
        <taxon>Bacteria</taxon>
        <taxon>Bacillati</taxon>
        <taxon>Bacillota</taxon>
        <taxon>Bacilli</taxon>
        <taxon>Bacillales</taxon>
        <taxon>Bacillaceae</taxon>
        <taxon>Peribacillus</taxon>
    </lineage>
</organism>
<name>A0A223EPB8_9BACI</name>
<dbReference type="Proteomes" id="UP000214618">
    <property type="component" value="Chromosome"/>
</dbReference>
<keyword evidence="1" id="KW-0472">Membrane</keyword>
<evidence type="ECO:0000256" key="1">
    <source>
        <dbReference type="SAM" id="Phobius"/>
    </source>
</evidence>
<accession>A0A223EPB8</accession>
<proteinExistence type="predicted"/>
<reference evidence="2 3" key="1">
    <citation type="submission" date="2016-10" db="EMBL/GenBank/DDBJ databases">
        <title>The whole genome sequencing and assembly of Bacillus simplex DSM 1321 strain.</title>
        <authorList>
            <person name="Park M.-K."/>
            <person name="Lee Y.-J."/>
            <person name="Yi H."/>
            <person name="Bahn Y.-S."/>
            <person name="Kim J.F."/>
            <person name="Lee D.-W."/>
        </authorList>
    </citation>
    <scope>NUCLEOTIDE SEQUENCE [LARGE SCALE GENOMIC DNA]</scope>
    <source>
        <strain evidence="2 3">DSM 1321</strain>
    </source>
</reference>
<dbReference type="OrthoDB" id="2351993at2"/>
<gene>
    <name evidence="2" type="ORF">BS1321_26195</name>
</gene>
<dbReference type="EMBL" id="CP017704">
    <property type="protein sequence ID" value="ASS97082.1"/>
    <property type="molecule type" value="Genomic_DNA"/>
</dbReference>
<evidence type="ECO:0000313" key="2">
    <source>
        <dbReference type="EMBL" id="ASS97082.1"/>
    </source>
</evidence>
<protein>
    <submittedName>
        <fullName evidence="2">Uncharacterized protein</fullName>
    </submittedName>
</protein>
<dbReference type="RefSeq" id="WP_063233857.1">
    <property type="nucleotide sequence ID" value="NZ_BCVO01000012.1"/>
</dbReference>
<dbReference type="GeneID" id="56476290"/>
<dbReference type="AlphaFoldDB" id="A0A223EPB8"/>
<keyword evidence="1" id="KW-1133">Transmembrane helix</keyword>
<keyword evidence="1" id="KW-0812">Transmembrane</keyword>
<sequence>MSKTKKLLLTLLGVFLIIFTGVVILVFSFTQSMKADPDEEKKVRDQAERYLEKTFDETTEIYDVLYDNMGNWGYFDYAAKVKHEKYGTQFLVFFNVETGEMEDTFLSDKWQDDAEKEIRPYVEKELGDVLISKKMGNFAESEDWDEIQEEIGDYNQLLLIFDEGIGKALKINPNKPASYKDYEVSPTIRITLSRKKQDADEDRFTEIINALKKDGVLKHGNMIVEYISTNGVPLDDEEWSKSF</sequence>
<evidence type="ECO:0000313" key="3">
    <source>
        <dbReference type="Proteomes" id="UP000214618"/>
    </source>
</evidence>
<feature type="transmembrane region" description="Helical" evidence="1">
    <location>
        <begin position="7"/>
        <end position="29"/>
    </location>
</feature>